<sequence length="461" mass="53384">MIPDAGGDSEGSAVSVPSSPIISRSHSSSSASSTGPPPEYDDGDIFPPLDKLTIFDYLDQFALPQRLDNLNRTYLVQKDKVKRRLEETKAKARLRTDLELEKYREKYNKGLDKVLERWNDTKVVSTREKISFVVGVSNIFITGLLMGGYPEWMHVWYSLQLLYFMPIRYYRYTKMGYHYFLADLCYFVNVMLVLSIWVFPNSRRLLIAAYCLSYGNNAWAIAMWRNSLVFHSLDKVTSLFIHIMPPVVLHCLVHLIDPVYCEQRFPAISRIKHVEQYGLREMVIWATVPYAVWQISYHAFITVRRREKIAAGRPTSFTWLKRSYRNTWIGKFVLRLPEMLQEPAFMFIQYSYAVLTMLPCPLWFYHRTLSALFISIVGLWSIYNGATYYIDVFGKRFQKELEQFKKDAAKWQNSPAGDLSRGNSLDQDPHLDSKSTGSETNRSTAEVKERNATTGSFPVSS</sequence>
<dbReference type="EMBL" id="VXIS01000066">
    <property type="protein sequence ID" value="KAA8908631.1"/>
    <property type="molecule type" value="Genomic_DNA"/>
</dbReference>
<evidence type="ECO:0000313" key="16">
    <source>
        <dbReference type="Proteomes" id="UP000326924"/>
    </source>
</evidence>
<feature type="transmembrane region" description="Helical" evidence="14">
    <location>
        <begin position="179"/>
        <end position="199"/>
    </location>
</feature>
<feature type="transmembrane region" description="Helical" evidence="14">
    <location>
        <begin position="130"/>
        <end position="149"/>
    </location>
</feature>
<evidence type="ECO:0000256" key="4">
    <source>
        <dbReference type="ARBA" id="ARBA00022516"/>
    </source>
</evidence>
<keyword evidence="4" id="KW-0444">Lipid biosynthesis</keyword>
<evidence type="ECO:0000256" key="3">
    <source>
        <dbReference type="ARBA" id="ARBA00019082"/>
    </source>
</evidence>
<evidence type="ECO:0000256" key="5">
    <source>
        <dbReference type="ARBA" id="ARBA00022679"/>
    </source>
</evidence>
<feature type="transmembrane region" description="Helical" evidence="14">
    <location>
        <begin position="371"/>
        <end position="390"/>
    </location>
</feature>
<evidence type="ECO:0000256" key="13">
    <source>
        <dbReference type="SAM" id="MobiDB-lite"/>
    </source>
</evidence>
<comment type="subcellular location">
    <subcellularLocation>
        <location evidence="1">Membrane</location>
        <topology evidence="1">Multi-pass membrane protein</topology>
    </subcellularLocation>
</comment>
<dbReference type="FunCoup" id="A0A5J5F018">
    <property type="interactions" value="174"/>
</dbReference>
<name>A0A5J5F018_9PEZI</name>
<feature type="compositionally biased region" description="Polar residues" evidence="13">
    <location>
        <begin position="452"/>
        <end position="461"/>
    </location>
</feature>
<evidence type="ECO:0000256" key="11">
    <source>
        <dbReference type="ARBA" id="ARBA00023264"/>
    </source>
</evidence>
<feature type="compositionally biased region" description="Polar residues" evidence="13">
    <location>
        <begin position="412"/>
        <end position="426"/>
    </location>
</feature>
<evidence type="ECO:0000256" key="8">
    <source>
        <dbReference type="ARBA" id="ARBA00023098"/>
    </source>
</evidence>
<keyword evidence="5" id="KW-0808">Transferase</keyword>
<dbReference type="OrthoDB" id="406287at2759"/>
<keyword evidence="9 14" id="KW-0472">Membrane</keyword>
<dbReference type="GO" id="GO:0006656">
    <property type="term" value="P:phosphatidylcholine biosynthetic process"/>
    <property type="evidence" value="ECO:0007669"/>
    <property type="project" value="TreeGrafter"/>
</dbReference>
<feature type="transmembrane region" description="Helical" evidence="14">
    <location>
        <begin position="205"/>
        <end position="224"/>
    </location>
</feature>
<keyword evidence="7 14" id="KW-1133">Transmembrane helix</keyword>
<feature type="compositionally biased region" description="Polar residues" evidence="13">
    <location>
        <begin position="434"/>
        <end position="444"/>
    </location>
</feature>
<keyword evidence="16" id="KW-1185">Reference proteome</keyword>
<feature type="transmembrane region" description="Helical" evidence="14">
    <location>
        <begin position="344"/>
        <end position="365"/>
    </location>
</feature>
<keyword evidence="8" id="KW-0443">Lipid metabolism</keyword>
<evidence type="ECO:0000256" key="2">
    <source>
        <dbReference type="ARBA" id="ARBA00006675"/>
    </source>
</evidence>
<dbReference type="AlphaFoldDB" id="A0A5J5F018"/>
<keyword evidence="11" id="KW-1208">Phospholipid metabolism</keyword>
<feature type="transmembrane region" description="Helical" evidence="14">
    <location>
        <begin position="236"/>
        <end position="256"/>
    </location>
</feature>
<evidence type="ECO:0000256" key="6">
    <source>
        <dbReference type="ARBA" id="ARBA00022692"/>
    </source>
</evidence>
<comment type="caution">
    <text evidence="15">The sequence shown here is derived from an EMBL/GenBank/DDBJ whole genome shotgun (WGS) entry which is preliminary data.</text>
</comment>
<protein>
    <recommendedName>
        <fullName evidence="3">Glycerophosphocholine acyltransferase 1</fullName>
    </recommendedName>
</protein>
<feature type="region of interest" description="Disordered" evidence="13">
    <location>
        <begin position="1"/>
        <end position="43"/>
    </location>
</feature>
<feature type="region of interest" description="Disordered" evidence="13">
    <location>
        <begin position="412"/>
        <end position="461"/>
    </location>
</feature>
<dbReference type="InterPro" id="IPR021261">
    <property type="entry name" value="GPCAT"/>
</dbReference>
<dbReference type="PANTHER" id="PTHR31201">
    <property type="entry name" value="OS01G0585100 PROTEIN"/>
    <property type="match status" value="1"/>
</dbReference>
<keyword evidence="12" id="KW-0012">Acyltransferase</keyword>
<dbReference type="InParanoid" id="A0A5J5F018"/>
<proteinExistence type="inferred from homology"/>
<evidence type="ECO:0000256" key="7">
    <source>
        <dbReference type="ARBA" id="ARBA00022989"/>
    </source>
</evidence>
<accession>A0A5J5F018</accession>
<dbReference type="Pfam" id="PF10998">
    <property type="entry name" value="DUF2838"/>
    <property type="match status" value="1"/>
</dbReference>
<dbReference type="GO" id="GO:0016020">
    <property type="term" value="C:membrane"/>
    <property type="evidence" value="ECO:0007669"/>
    <property type="project" value="UniProtKB-SubCell"/>
</dbReference>
<dbReference type="Proteomes" id="UP000326924">
    <property type="component" value="Unassembled WGS sequence"/>
</dbReference>
<evidence type="ECO:0000313" key="15">
    <source>
        <dbReference type="EMBL" id="KAA8908631.1"/>
    </source>
</evidence>
<reference evidence="15 16" key="1">
    <citation type="submission" date="2019-09" db="EMBL/GenBank/DDBJ databases">
        <title>Draft genome of the ectomycorrhizal ascomycete Sphaerosporella brunnea.</title>
        <authorList>
            <consortium name="DOE Joint Genome Institute"/>
            <person name="Benucci G.M."/>
            <person name="Marozzi G."/>
            <person name="Antonielli L."/>
            <person name="Sanchez S."/>
            <person name="Marco P."/>
            <person name="Wang X."/>
            <person name="Falini L.B."/>
            <person name="Barry K."/>
            <person name="Haridas S."/>
            <person name="Lipzen A."/>
            <person name="Labutti K."/>
            <person name="Grigoriev I.V."/>
            <person name="Murat C."/>
            <person name="Martin F."/>
            <person name="Albertini E."/>
            <person name="Donnini D."/>
            <person name="Bonito G."/>
        </authorList>
    </citation>
    <scope>NUCLEOTIDE SEQUENCE [LARGE SCALE GENOMIC DNA]</scope>
    <source>
        <strain evidence="15 16">Sb_GMNB300</strain>
    </source>
</reference>
<keyword evidence="6 14" id="KW-0812">Transmembrane</keyword>
<evidence type="ECO:0000256" key="10">
    <source>
        <dbReference type="ARBA" id="ARBA00023209"/>
    </source>
</evidence>
<evidence type="ECO:0000256" key="14">
    <source>
        <dbReference type="SAM" id="Phobius"/>
    </source>
</evidence>
<dbReference type="PANTHER" id="PTHR31201:SF1">
    <property type="entry name" value="GLYCEROPHOSPHOCHOLINE ACYLTRANSFERASE 1"/>
    <property type="match status" value="1"/>
</dbReference>
<dbReference type="GO" id="GO:0016746">
    <property type="term" value="F:acyltransferase activity"/>
    <property type="evidence" value="ECO:0007669"/>
    <property type="project" value="UniProtKB-KW"/>
</dbReference>
<evidence type="ECO:0000256" key="12">
    <source>
        <dbReference type="ARBA" id="ARBA00023315"/>
    </source>
</evidence>
<evidence type="ECO:0000256" key="9">
    <source>
        <dbReference type="ARBA" id="ARBA00023136"/>
    </source>
</evidence>
<comment type="similarity">
    <text evidence="2">Belongs to the GPC1 family.</text>
</comment>
<keyword evidence="10" id="KW-0594">Phospholipid biosynthesis</keyword>
<evidence type="ECO:0000256" key="1">
    <source>
        <dbReference type="ARBA" id="ARBA00004141"/>
    </source>
</evidence>
<feature type="compositionally biased region" description="Low complexity" evidence="13">
    <location>
        <begin position="12"/>
        <end position="33"/>
    </location>
</feature>
<gene>
    <name evidence="15" type="ORF">FN846DRAFT_777130</name>
</gene>
<organism evidence="15 16">
    <name type="scientific">Sphaerosporella brunnea</name>
    <dbReference type="NCBI Taxonomy" id="1250544"/>
    <lineage>
        <taxon>Eukaryota</taxon>
        <taxon>Fungi</taxon>
        <taxon>Dikarya</taxon>
        <taxon>Ascomycota</taxon>
        <taxon>Pezizomycotina</taxon>
        <taxon>Pezizomycetes</taxon>
        <taxon>Pezizales</taxon>
        <taxon>Pyronemataceae</taxon>
        <taxon>Sphaerosporella</taxon>
    </lineage>
</organism>
<feature type="transmembrane region" description="Helical" evidence="14">
    <location>
        <begin position="282"/>
        <end position="303"/>
    </location>
</feature>